<gene>
    <name evidence="2" type="ORF">METZ01_LOCUS439709</name>
</gene>
<dbReference type="SMART" id="SM00939">
    <property type="entry name" value="PepX_C"/>
    <property type="match status" value="1"/>
</dbReference>
<dbReference type="InterPro" id="IPR005674">
    <property type="entry name" value="CocE/Ser_esterase"/>
</dbReference>
<evidence type="ECO:0000313" key="2">
    <source>
        <dbReference type="EMBL" id="SVD86855.1"/>
    </source>
</evidence>
<dbReference type="InterPro" id="IPR029058">
    <property type="entry name" value="AB_hydrolase_fold"/>
</dbReference>
<protein>
    <recommendedName>
        <fullName evidence="1">Xaa-Pro dipeptidyl-peptidase C-terminal domain-containing protein</fullName>
    </recommendedName>
</protein>
<organism evidence="2">
    <name type="scientific">marine metagenome</name>
    <dbReference type="NCBI Taxonomy" id="408172"/>
    <lineage>
        <taxon>unclassified sequences</taxon>
        <taxon>metagenomes</taxon>
        <taxon>ecological metagenomes</taxon>
    </lineage>
</organism>
<reference evidence="2" key="1">
    <citation type="submission" date="2018-05" db="EMBL/GenBank/DDBJ databases">
        <authorList>
            <person name="Lanie J.A."/>
            <person name="Ng W.-L."/>
            <person name="Kazmierczak K.M."/>
            <person name="Andrzejewski T.M."/>
            <person name="Davidsen T.M."/>
            <person name="Wayne K.J."/>
            <person name="Tettelin H."/>
            <person name="Glass J.I."/>
            <person name="Rusch D."/>
            <person name="Podicherti R."/>
            <person name="Tsui H.-C.T."/>
            <person name="Winkler M.E."/>
        </authorList>
    </citation>
    <scope>NUCLEOTIDE SEQUENCE</scope>
</reference>
<dbReference type="AlphaFoldDB" id="A0A382YVI4"/>
<proteinExistence type="predicted"/>
<dbReference type="Pfam" id="PF08530">
    <property type="entry name" value="PepX_C"/>
    <property type="match status" value="1"/>
</dbReference>
<dbReference type="SUPFAM" id="SSF49785">
    <property type="entry name" value="Galactose-binding domain-like"/>
    <property type="match status" value="1"/>
</dbReference>
<dbReference type="InterPro" id="IPR013736">
    <property type="entry name" value="Xaa-Pro_dipept_C"/>
</dbReference>
<dbReference type="InterPro" id="IPR008979">
    <property type="entry name" value="Galactose-bd-like_sf"/>
</dbReference>
<feature type="non-terminal residue" evidence="2">
    <location>
        <position position="1"/>
    </location>
</feature>
<dbReference type="Gene3D" id="3.40.50.1820">
    <property type="entry name" value="alpha/beta hydrolase"/>
    <property type="match status" value="1"/>
</dbReference>
<accession>A0A382YVI4</accession>
<sequence length="261" mass="29482">DFGQQSLYDLEALELRWFDRWLRGIDNGIERESPLRLFIMGANRWQDEDEWPLARTDWQRWFLHSEGQANSVIGDGRLSLESPAAEAADQFVYDPDYPVQTLGGNNCCSPHVVPWGPHDQRPAEMRGDVLCYTSDPLAGDLQVIGPIEVVLFAATDGLDTDWTAKLVDVFPNGYAMNLCDGIVRARYRESRETPSLLEAGTIYEYRIEVGVTGNVFQVGHRLRLEISSSNFPRFDRNPNTGNTYGVDAQLRVAHQTVHHSA</sequence>
<feature type="non-terminal residue" evidence="2">
    <location>
        <position position="261"/>
    </location>
</feature>
<name>A0A382YVI4_9ZZZZ</name>
<dbReference type="EMBL" id="UINC01178605">
    <property type="protein sequence ID" value="SVD86855.1"/>
    <property type="molecule type" value="Genomic_DNA"/>
</dbReference>
<dbReference type="SUPFAM" id="SSF53474">
    <property type="entry name" value="alpha/beta-Hydrolases"/>
    <property type="match status" value="1"/>
</dbReference>
<evidence type="ECO:0000259" key="1">
    <source>
        <dbReference type="SMART" id="SM00939"/>
    </source>
</evidence>
<dbReference type="NCBIfam" id="TIGR00976">
    <property type="entry name" value="CocE_NonD"/>
    <property type="match status" value="1"/>
</dbReference>
<feature type="domain" description="Xaa-Pro dipeptidyl-peptidase C-terminal" evidence="1">
    <location>
        <begin position="15"/>
        <end position="261"/>
    </location>
</feature>
<dbReference type="Gene3D" id="2.60.120.260">
    <property type="entry name" value="Galactose-binding domain-like"/>
    <property type="match status" value="1"/>
</dbReference>
<dbReference type="GO" id="GO:0008239">
    <property type="term" value="F:dipeptidyl-peptidase activity"/>
    <property type="evidence" value="ECO:0007669"/>
    <property type="project" value="InterPro"/>
</dbReference>